<evidence type="ECO:0000256" key="2">
    <source>
        <dbReference type="SAM" id="Phobius"/>
    </source>
</evidence>
<keyword evidence="2" id="KW-1133">Transmembrane helix</keyword>
<evidence type="ECO:0000313" key="4">
    <source>
        <dbReference type="Proteomes" id="UP000243250"/>
    </source>
</evidence>
<feature type="compositionally biased region" description="Basic and acidic residues" evidence="1">
    <location>
        <begin position="140"/>
        <end position="160"/>
    </location>
</feature>
<sequence length="168" mass="17364">MTRWRAVVAGFALAACSEALVFALTGRVTLVGGLAGSAVAGYLVGPDVADGAWHGLLSALSWGIVLIPALVALAVVGDGPLPFPFEYLVPWFDTAGEATTGVLLSVTLPNVAAGAVGSLSRGRDIARAKHDGDDGEEHPDEDRVGERRSDESANREERADGWLGADEA</sequence>
<protein>
    <submittedName>
        <fullName evidence="3">Uncharacterized protein</fullName>
    </submittedName>
</protein>
<dbReference type="OrthoDB" id="342332at2157"/>
<evidence type="ECO:0000313" key="3">
    <source>
        <dbReference type="EMBL" id="SFR52345.1"/>
    </source>
</evidence>
<dbReference type="STRING" id="555875.SAMN04488124_2079"/>
<proteinExistence type="predicted"/>
<organism evidence="3 4">
    <name type="scientific">Halogeometricum limi</name>
    <dbReference type="NCBI Taxonomy" id="555875"/>
    <lineage>
        <taxon>Archaea</taxon>
        <taxon>Methanobacteriati</taxon>
        <taxon>Methanobacteriota</taxon>
        <taxon>Stenosarchaea group</taxon>
        <taxon>Halobacteria</taxon>
        <taxon>Halobacteriales</taxon>
        <taxon>Haloferacaceae</taxon>
        <taxon>Halogeometricum</taxon>
    </lineage>
</organism>
<dbReference type="RefSeq" id="WP_175501484.1">
    <property type="nucleotide sequence ID" value="NZ_FOYS01000003.1"/>
</dbReference>
<dbReference type="Proteomes" id="UP000243250">
    <property type="component" value="Unassembled WGS sequence"/>
</dbReference>
<dbReference type="PROSITE" id="PS51257">
    <property type="entry name" value="PROKAR_LIPOPROTEIN"/>
    <property type="match status" value="1"/>
</dbReference>
<keyword evidence="4" id="KW-1185">Reference proteome</keyword>
<dbReference type="Pfam" id="PF17647">
    <property type="entry name" value="DUF5518"/>
    <property type="match status" value="1"/>
</dbReference>
<dbReference type="EMBL" id="FOYS01000003">
    <property type="protein sequence ID" value="SFR52345.1"/>
    <property type="molecule type" value="Genomic_DNA"/>
</dbReference>
<reference evidence="4" key="1">
    <citation type="submission" date="2016-10" db="EMBL/GenBank/DDBJ databases">
        <authorList>
            <person name="Varghese N."/>
            <person name="Submissions S."/>
        </authorList>
    </citation>
    <scope>NUCLEOTIDE SEQUENCE [LARGE SCALE GENOMIC DNA]</scope>
    <source>
        <strain evidence="4">CGMCC 1.8711</strain>
    </source>
</reference>
<feature type="region of interest" description="Disordered" evidence="1">
    <location>
        <begin position="124"/>
        <end position="168"/>
    </location>
</feature>
<dbReference type="AlphaFoldDB" id="A0A1I6HCV9"/>
<evidence type="ECO:0000256" key="1">
    <source>
        <dbReference type="SAM" id="MobiDB-lite"/>
    </source>
</evidence>
<accession>A0A1I6HCV9</accession>
<name>A0A1I6HCV9_9EURY</name>
<keyword evidence="2" id="KW-0472">Membrane</keyword>
<gene>
    <name evidence="3" type="ORF">SAMN04488124_2079</name>
</gene>
<keyword evidence="2" id="KW-0812">Transmembrane</keyword>
<dbReference type="InterPro" id="IPR040493">
    <property type="entry name" value="DUF5518"/>
</dbReference>
<feature type="transmembrane region" description="Helical" evidence="2">
    <location>
        <begin position="52"/>
        <end position="76"/>
    </location>
</feature>